<evidence type="ECO:0000259" key="1">
    <source>
        <dbReference type="Pfam" id="PF03468"/>
    </source>
</evidence>
<reference evidence="2 3" key="1">
    <citation type="journal article" date="2014" name="Nat. Commun.">
        <title>Klebsormidium flaccidum genome reveals primary factors for plant terrestrial adaptation.</title>
        <authorList>
            <person name="Hori K."/>
            <person name="Maruyama F."/>
            <person name="Fujisawa T."/>
            <person name="Togashi T."/>
            <person name="Yamamoto N."/>
            <person name="Seo M."/>
            <person name="Sato S."/>
            <person name="Yamada T."/>
            <person name="Mori H."/>
            <person name="Tajima N."/>
            <person name="Moriyama T."/>
            <person name="Ikeuchi M."/>
            <person name="Watanabe M."/>
            <person name="Wada H."/>
            <person name="Kobayashi K."/>
            <person name="Saito M."/>
            <person name="Masuda T."/>
            <person name="Sasaki-Sekimoto Y."/>
            <person name="Mashiguchi K."/>
            <person name="Awai K."/>
            <person name="Shimojima M."/>
            <person name="Masuda S."/>
            <person name="Iwai M."/>
            <person name="Nobusawa T."/>
            <person name="Narise T."/>
            <person name="Kondo S."/>
            <person name="Saito H."/>
            <person name="Sato R."/>
            <person name="Murakawa M."/>
            <person name="Ihara Y."/>
            <person name="Oshima-Yamada Y."/>
            <person name="Ohtaka K."/>
            <person name="Satoh M."/>
            <person name="Sonobe K."/>
            <person name="Ishii M."/>
            <person name="Ohtani R."/>
            <person name="Kanamori-Sato M."/>
            <person name="Honoki R."/>
            <person name="Miyazaki D."/>
            <person name="Mochizuki H."/>
            <person name="Umetsu J."/>
            <person name="Higashi K."/>
            <person name="Shibata D."/>
            <person name="Kamiya Y."/>
            <person name="Sato N."/>
            <person name="Nakamura Y."/>
            <person name="Tabata S."/>
            <person name="Ida S."/>
            <person name="Kurokawa K."/>
            <person name="Ohta H."/>
        </authorList>
    </citation>
    <scope>NUCLEOTIDE SEQUENCE [LARGE SCALE GENOMIC DNA]</scope>
    <source>
        <strain evidence="2 3">NIES-2285</strain>
    </source>
</reference>
<name>A0A1Y1IBZ0_KLENI</name>
<dbReference type="Gene3D" id="3.30.70.2890">
    <property type="entry name" value="XS domain"/>
    <property type="match status" value="1"/>
</dbReference>
<proteinExistence type="predicted"/>
<dbReference type="Proteomes" id="UP000054558">
    <property type="component" value="Unassembled WGS sequence"/>
</dbReference>
<dbReference type="AlphaFoldDB" id="A0A1Y1IBZ0"/>
<feature type="domain" description="XS" evidence="1">
    <location>
        <begin position="1"/>
        <end position="85"/>
    </location>
</feature>
<evidence type="ECO:0000313" key="2">
    <source>
        <dbReference type="EMBL" id="GAQ86939.1"/>
    </source>
</evidence>
<evidence type="ECO:0000313" key="3">
    <source>
        <dbReference type="Proteomes" id="UP000054558"/>
    </source>
</evidence>
<dbReference type="InterPro" id="IPR005380">
    <property type="entry name" value="XS_domain"/>
</dbReference>
<dbReference type="GO" id="GO:0051607">
    <property type="term" value="P:defense response to virus"/>
    <property type="evidence" value="ECO:0007669"/>
    <property type="project" value="InterPro"/>
</dbReference>
<keyword evidence="3" id="KW-1185">Reference proteome</keyword>
<dbReference type="EMBL" id="DF237271">
    <property type="protein sequence ID" value="GAQ86939.1"/>
    <property type="molecule type" value="Genomic_DNA"/>
</dbReference>
<dbReference type="Pfam" id="PF03468">
    <property type="entry name" value="XS"/>
    <property type="match status" value="1"/>
</dbReference>
<dbReference type="PANTHER" id="PTHR46602:SF1">
    <property type="entry name" value="PROTEIN SUPPRESSOR OF GENE SILENCING 3"/>
    <property type="match status" value="1"/>
</dbReference>
<gene>
    <name evidence="2" type="ORF">KFL_003220010</name>
</gene>
<sequence length="148" mass="16553">MIIVQNLHTGVVDGHWDGISHASLEKMLGNKWKFESIRLNPKGGGHRGLALIIVEKSVAGYNRAKEMAAFFSEKGQGRADWERLRPKLEVNGRRFLCKSEGTLQRKLPAGPSTRRALWRRTARGGCSVSSPKQLTFKSEACSHRQKEA</sequence>
<organism evidence="2 3">
    <name type="scientific">Klebsormidium nitens</name>
    <name type="common">Green alga</name>
    <name type="synonym">Ulothrix nitens</name>
    <dbReference type="NCBI Taxonomy" id="105231"/>
    <lineage>
        <taxon>Eukaryota</taxon>
        <taxon>Viridiplantae</taxon>
        <taxon>Streptophyta</taxon>
        <taxon>Klebsormidiophyceae</taxon>
        <taxon>Klebsormidiales</taxon>
        <taxon>Klebsormidiaceae</taxon>
        <taxon>Klebsormidium</taxon>
    </lineage>
</organism>
<dbReference type="InterPro" id="IPR038588">
    <property type="entry name" value="XS_domain_sf"/>
</dbReference>
<protein>
    <submittedName>
        <fullName evidence="2">XS domain-containing protein</fullName>
    </submittedName>
</protein>
<dbReference type="GO" id="GO:0031047">
    <property type="term" value="P:regulatory ncRNA-mediated gene silencing"/>
    <property type="evidence" value="ECO:0007669"/>
    <property type="project" value="InterPro"/>
</dbReference>
<dbReference type="InterPro" id="IPR044287">
    <property type="entry name" value="SGS3"/>
</dbReference>
<accession>A0A1Y1IBZ0</accession>
<dbReference type="PANTHER" id="PTHR46602">
    <property type="entry name" value="PROTEIN SUPPRESSOR OF GENE SILENCING 3"/>
    <property type="match status" value="1"/>
</dbReference>